<sequence length="538" mass="57324">MLRRRRGVGWTVLAAWIALRLHPAWSSFRSTLRLTESTNYRFRRRLMALPNDGMTVAELAERLRGQGLKTNGRTDEKAGHMLADLIEHLAKGNEATLSGNAAIASHSPSSPKVQAVDPEALLAELLALDGQVSKEDYFDDASGHWDLEGVRDDLRLAKEKAASAPPSAPLPAAEPATSLAEAAGGDEAEALFVELLALDGAASKEDYFDASGNWDLDGVMDDLRLAKEKAASAPPSAPLPAAEPATSLAEAAGGDEAEALFVELLALDGAASKEDYFDSASGTWDIDGLMDDLGLAKAAKAGAPASAPLPAAEPAKPPAEAAGGDEAEVLLVQLLALDGEASKEDYFDAASGVWDMDGLQDDLRLAKGKVRATTSDPSNQADSLLAELRSIDSTISKEDYFDAVTGAWDMEGLQDDLRLAQASLGAVEDGEDGTGLLAELRVFDDSFTKEDYFDADTGQWDIEGLQDDLRLAKERAKKKLEASHAHPGSSGQAENGELLFQRVRSLSPAALQEDYMVNGQWDLDALKVDLELQESLRP</sequence>
<evidence type="ECO:0000256" key="1">
    <source>
        <dbReference type="SAM" id="MobiDB-lite"/>
    </source>
</evidence>
<feature type="region of interest" description="Disordered" evidence="1">
    <location>
        <begin position="229"/>
        <end position="250"/>
    </location>
</feature>
<dbReference type="EMBL" id="CAXAMN010021374">
    <property type="protein sequence ID" value="CAK9058877.1"/>
    <property type="molecule type" value="Genomic_DNA"/>
</dbReference>
<dbReference type="Proteomes" id="UP001642484">
    <property type="component" value="Unassembled WGS sequence"/>
</dbReference>
<accession>A0ABP0N7I8</accession>
<evidence type="ECO:0008006" key="5">
    <source>
        <dbReference type="Google" id="ProtNLM"/>
    </source>
</evidence>
<comment type="caution">
    <text evidence="3">The sequence shown here is derived from an EMBL/GenBank/DDBJ whole genome shotgun (WGS) entry which is preliminary data.</text>
</comment>
<evidence type="ECO:0000313" key="3">
    <source>
        <dbReference type="EMBL" id="CAK9058877.1"/>
    </source>
</evidence>
<reference evidence="3 4" key="1">
    <citation type="submission" date="2024-02" db="EMBL/GenBank/DDBJ databases">
        <authorList>
            <person name="Chen Y."/>
            <person name="Shah S."/>
            <person name="Dougan E. K."/>
            <person name="Thang M."/>
            <person name="Chan C."/>
        </authorList>
    </citation>
    <scope>NUCLEOTIDE SEQUENCE [LARGE SCALE GENOMIC DNA]</scope>
</reference>
<proteinExistence type="predicted"/>
<feature type="compositionally biased region" description="Low complexity" evidence="1">
    <location>
        <begin position="162"/>
        <end position="181"/>
    </location>
</feature>
<name>A0ABP0N7I8_9DINO</name>
<protein>
    <recommendedName>
        <fullName evidence="5">SAP domain-containing protein</fullName>
    </recommendedName>
</protein>
<gene>
    <name evidence="3" type="ORF">CCMP2556_LOCUS29017</name>
</gene>
<feature type="compositionally biased region" description="Low complexity" evidence="1">
    <location>
        <begin position="231"/>
        <end position="250"/>
    </location>
</feature>
<evidence type="ECO:0000256" key="2">
    <source>
        <dbReference type="SAM" id="SignalP"/>
    </source>
</evidence>
<feature type="signal peptide" evidence="2">
    <location>
        <begin position="1"/>
        <end position="26"/>
    </location>
</feature>
<keyword evidence="4" id="KW-1185">Reference proteome</keyword>
<feature type="region of interest" description="Disordered" evidence="1">
    <location>
        <begin position="159"/>
        <end position="181"/>
    </location>
</feature>
<feature type="chain" id="PRO_5046493000" description="SAP domain-containing protein" evidence="2">
    <location>
        <begin position="27"/>
        <end position="538"/>
    </location>
</feature>
<organism evidence="3 4">
    <name type="scientific">Durusdinium trenchii</name>
    <dbReference type="NCBI Taxonomy" id="1381693"/>
    <lineage>
        <taxon>Eukaryota</taxon>
        <taxon>Sar</taxon>
        <taxon>Alveolata</taxon>
        <taxon>Dinophyceae</taxon>
        <taxon>Suessiales</taxon>
        <taxon>Symbiodiniaceae</taxon>
        <taxon>Durusdinium</taxon>
    </lineage>
</organism>
<evidence type="ECO:0000313" key="4">
    <source>
        <dbReference type="Proteomes" id="UP001642484"/>
    </source>
</evidence>
<keyword evidence="2" id="KW-0732">Signal</keyword>